<evidence type="ECO:0000313" key="2">
    <source>
        <dbReference type="Proteomes" id="UP000309952"/>
    </source>
</evidence>
<dbReference type="InterPro" id="IPR011990">
    <property type="entry name" value="TPR-like_helical_dom_sf"/>
</dbReference>
<gene>
    <name evidence="1" type="ORF">NCTC9239_01840</name>
</gene>
<evidence type="ECO:0000313" key="1">
    <source>
        <dbReference type="EMBL" id="VTO15727.1"/>
    </source>
</evidence>
<protein>
    <recommendedName>
        <fullName evidence="3">Sel1 repeat</fullName>
    </recommendedName>
</protein>
<dbReference type="EMBL" id="LR588407">
    <property type="protein sequence ID" value="VTO15727.1"/>
    <property type="molecule type" value="Genomic_DNA"/>
</dbReference>
<organism evidence="1 2">
    <name type="scientific">Brevundimonas vancanneytii</name>
    <dbReference type="NCBI Taxonomy" id="1325724"/>
    <lineage>
        <taxon>Bacteria</taxon>
        <taxon>Pseudomonadati</taxon>
        <taxon>Pseudomonadota</taxon>
        <taxon>Alphaproteobacteria</taxon>
        <taxon>Caulobacterales</taxon>
        <taxon>Caulobacteraceae</taxon>
        <taxon>Brevundimonas</taxon>
    </lineage>
</organism>
<dbReference type="Gene3D" id="1.25.40.10">
    <property type="entry name" value="Tetratricopeptide repeat domain"/>
    <property type="match status" value="1"/>
</dbReference>
<dbReference type="KEGG" id="bvy:NCTC9239_01840"/>
<proteinExistence type="predicted"/>
<name>A0A4P1K5P7_9CAUL</name>
<accession>A0A4P1K5P7</accession>
<dbReference type="Proteomes" id="UP000309952">
    <property type="component" value="Chromosome"/>
</dbReference>
<reference evidence="1 2" key="1">
    <citation type="submission" date="2019-04" db="EMBL/GenBank/DDBJ databases">
        <authorList>
            <consortium name="Pathogen Informatics"/>
        </authorList>
    </citation>
    <scope>NUCLEOTIDE SEQUENCE [LARGE SCALE GENOMIC DNA]</scope>
    <source>
        <strain evidence="1 2">NCTC9239</strain>
    </source>
</reference>
<keyword evidence="2" id="KW-1185">Reference proteome</keyword>
<dbReference type="RefSeq" id="WP_138141500.1">
    <property type="nucleotide sequence ID" value="NZ_LR588407.1"/>
</dbReference>
<dbReference type="AlphaFoldDB" id="A0A4P1K5P7"/>
<sequence length="100" mass="11027">MNPLHDDQAPQARDTLPLPTLDMDGDALFRLGLAYSAGLDGCPIDRVSAHMIFNLASMKGSIEAREYRRDISQEMEHDEIAEAQRAARRWIDAGSSTLAA</sequence>
<evidence type="ECO:0008006" key="3">
    <source>
        <dbReference type="Google" id="ProtNLM"/>
    </source>
</evidence>